<dbReference type="EMBL" id="BJXN01000003">
    <property type="protein sequence ID" value="GEM89213.1"/>
    <property type="molecule type" value="Genomic_DNA"/>
</dbReference>
<comment type="caution">
    <text evidence="1">The sequence shown here is derived from an EMBL/GenBank/DDBJ whole genome shotgun (WGS) entry which is preliminary data.</text>
</comment>
<reference evidence="1 2" key="1">
    <citation type="submission" date="2019-07" db="EMBL/GenBank/DDBJ databases">
        <title>Whole genome shotgun sequence of Oceanithermus desulfurans NBRC 100063.</title>
        <authorList>
            <person name="Hosoyama A."/>
            <person name="Uohara A."/>
            <person name="Ohji S."/>
            <person name="Ichikawa N."/>
        </authorList>
    </citation>
    <scope>NUCLEOTIDE SEQUENCE [LARGE SCALE GENOMIC DNA]</scope>
    <source>
        <strain evidence="1 2">NBRC 100063</strain>
    </source>
</reference>
<dbReference type="AlphaFoldDB" id="A0A511RHV1"/>
<dbReference type="OrthoDB" id="9821630at2"/>
<proteinExistence type="predicted"/>
<organism evidence="1 2">
    <name type="scientific">Oceanithermus desulfurans NBRC 100063</name>
    <dbReference type="NCBI Taxonomy" id="1227550"/>
    <lineage>
        <taxon>Bacteria</taxon>
        <taxon>Thermotogati</taxon>
        <taxon>Deinococcota</taxon>
        <taxon>Deinococci</taxon>
        <taxon>Thermales</taxon>
        <taxon>Thermaceae</taxon>
        <taxon>Oceanithermus</taxon>
    </lineage>
</organism>
<accession>A0A511RHV1</accession>
<evidence type="ECO:0000313" key="2">
    <source>
        <dbReference type="Proteomes" id="UP000321827"/>
    </source>
</evidence>
<dbReference type="Proteomes" id="UP000321827">
    <property type="component" value="Unassembled WGS sequence"/>
</dbReference>
<sequence length="253" mass="27477">MRRALAVLLLVLAGLGSAQVWYYNVDQDNRFDPQTLTFSPSALELMCAGLLEPGGTPAGGATVSNLTLPAGCPAAPPVVVYGTDPDTGDPVYATVLTVKFWGRRRANDRTYGTDALVRVIRRSYALQVDASGDLGRVDDQFLPPFATPPAAVPPLTGAWTGWQASQTISFADPQISNVQNFNRRNRTCRDLYNDRCWTAVFTWVLPVRLVLHGNESGRAQLTLVPGLFVRRTATTLGVRGGAFEEPELKPYAP</sequence>
<name>A0A511RHV1_9DEIN</name>
<dbReference type="RefSeq" id="WP_147145772.1">
    <property type="nucleotide sequence ID" value="NZ_BJXN01000003.1"/>
</dbReference>
<evidence type="ECO:0000313" key="1">
    <source>
        <dbReference type="EMBL" id="GEM89213.1"/>
    </source>
</evidence>
<gene>
    <name evidence="1" type="ORF">ODE01S_06470</name>
</gene>
<protein>
    <submittedName>
        <fullName evidence="1">Uncharacterized protein</fullName>
    </submittedName>
</protein>